<evidence type="ECO:0000256" key="3">
    <source>
        <dbReference type="ARBA" id="ARBA00022692"/>
    </source>
</evidence>
<keyword evidence="6 7" id="KW-0012">Acyltransferase</keyword>
<evidence type="ECO:0000259" key="9">
    <source>
        <dbReference type="Pfam" id="PF01529"/>
    </source>
</evidence>
<evidence type="ECO:0000313" key="11">
    <source>
        <dbReference type="Proteomes" id="UP000594262"/>
    </source>
</evidence>
<dbReference type="OrthoDB" id="9909019at2759"/>
<evidence type="ECO:0000256" key="4">
    <source>
        <dbReference type="ARBA" id="ARBA00022989"/>
    </source>
</evidence>
<evidence type="ECO:0000256" key="8">
    <source>
        <dbReference type="SAM" id="MobiDB-lite"/>
    </source>
</evidence>
<dbReference type="PANTHER" id="PTHR12246">
    <property type="entry name" value="PALMITOYLTRANSFERASE ZDHHC16"/>
    <property type="match status" value="1"/>
</dbReference>
<evidence type="ECO:0000256" key="6">
    <source>
        <dbReference type="ARBA" id="ARBA00023315"/>
    </source>
</evidence>
<sequence>MGRPGYMPKSFMLTYENFERYENCDNPQEVLKDIAKDLPVVTYANNDTVRFCDTCQGIKPDRCHHCSMCQQCVLKMDHHCPWVNNCVGWGNYKYFVLFLFYAILYTMYVALSSLKYFIKFWSGGHHMKVSSNLHVLFLFFVAAMFSISLWSLFGFHIYLLLSNRTTLESFRGPIFQHGPDKNGFNLGRSNNFRQVFGNNKWKWFLPIFTTLGNGYKYPTSFSHGSGGVARNGESKGLLYIDESNERDNLLDYEEPSAVYTGATFVNGGDIKLNGYLDGPGDGERNRSVSDSDDSDEEIAFDLSQHKRNNGQTNVDMTTLLRTRTDNQQS</sequence>
<dbReference type="GO" id="GO:0016020">
    <property type="term" value="C:membrane"/>
    <property type="evidence" value="ECO:0007669"/>
    <property type="project" value="UniProtKB-SubCell"/>
</dbReference>
<dbReference type="GO" id="GO:0019706">
    <property type="term" value="F:protein-cysteine S-palmitoyltransferase activity"/>
    <property type="evidence" value="ECO:0007669"/>
    <property type="project" value="UniProtKB-EC"/>
</dbReference>
<dbReference type="EC" id="2.3.1.225" evidence="7"/>
<keyword evidence="4 7" id="KW-1133">Transmembrane helix</keyword>
<comment type="domain">
    <text evidence="7">The DHHC domain is required for palmitoyltransferase activity.</text>
</comment>
<evidence type="ECO:0000256" key="5">
    <source>
        <dbReference type="ARBA" id="ARBA00023136"/>
    </source>
</evidence>
<feature type="transmembrane region" description="Helical" evidence="7">
    <location>
        <begin position="134"/>
        <end position="161"/>
    </location>
</feature>
<dbReference type="Pfam" id="PF01529">
    <property type="entry name" value="DHHC"/>
    <property type="match status" value="1"/>
</dbReference>
<dbReference type="InterPro" id="IPR001594">
    <property type="entry name" value="Palmitoyltrfase_DHHC"/>
</dbReference>
<reference evidence="10" key="1">
    <citation type="submission" date="2021-01" db="UniProtKB">
        <authorList>
            <consortium name="EnsemblMetazoa"/>
        </authorList>
    </citation>
    <scope>IDENTIFICATION</scope>
</reference>
<dbReference type="AlphaFoldDB" id="A0A7M5UMP5"/>
<evidence type="ECO:0000256" key="2">
    <source>
        <dbReference type="ARBA" id="ARBA00022679"/>
    </source>
</evidence>
<proteinExistence type="inferred from homology"/>
<accession>A0A7M5UMP5</accession>
<evidence type="ECO:0000256" key="1">
    <source>
        <dbReference type="ARBA" id="ARBA00004141"/>
    </source>
</evidence>
<dbReference type="EnsemblMetazoa" id="CLYHEMT002925.1">
    <property type="protein sequence ID" value="CLYHEMP002925.1"/>
    <property type="gene ID" value="CLYHEMG002925"/>
</dbReference>
<comment type="catalytic activity">
    <reaction evidence="7">
        <text>L-cysteinyl-[protein] + hexadecanoyl-CoA = S-hexadecanoyl-L-cysteinyl-[protein] + CoA</text>
        <dbReference type="Rhea" id="RHEA:36683"/>
        <dbReference type="Rhea" id="RHEA-COMP:10131"/>
        <dbReference type="Rhea" id="RHEA-COMP:11032"/>
        <dbReference type="ChEBI" id="CHEBI:29950"/>
        <dbReference type="ChEBI" id="CHEBI:57287"/>
        <dbReference type="ChEBI" id="CHEBI:57379"/>
        <dbReference type="ChEBI" id="CHEBI:74151"/>
        <dbReference type="EC" id="2.3.1.225"/>
    </reaction>
</comment>
<keyword evidence="2 7" id="KW-0808">Transferase</keyword>
<keyword evidence="11" id="KW-1185">Reference proteome</keyword>
<keyword evidence="3 7" id="KW-0812">Transmembrane</keyword>
<feature type="domain" description="Palmitoyltransferase DHHC" evidence="9">
    <location>
        <begin position="47"/>
        <end position="170"/>
    </location>
</feature>
<evidence type="ECO:0000256" key="7">
    <source>
        <dbReference type="RuleBase" id="RU079119"/>
    </source>
</evidence>
<dbReference type="InterPro" id="IPR039859">
    <property type="entry name" value="PFA4/ZDH16/20/ERF2-like"/>
</dbReference>
<keyword evidence="5 7" id="KW-0472">Membrane</keyword>
<name>A0A7M5UMP5_9CNID</name>
<feature type="transmembrane region" description="Helical" evidence="7">
    <location>
        <begin position="94"/>
        <end position="114"/>
    </location>
</feature>
<dbReference type="PROSITE" id="PS50216">
    <property type="entry name" value="DHHC"/>
    <property type="match status" value="1"/>
</dbReference>
<comment type="subcellular location">
    <subcellularLocation>
        <location evidence="1">Membrane</location>
        <topology evidence="1">Multi-pass membrane protein</topology>
    </subcellularLocation>
</comment>
<protein>
    <recommendedName>
        <fullName evidence="7">Palmitoyltransferase</fullName>
        <ecNumber evidence="7">2.3.1.225</ecNumber>
    </recommendedName>
</protein>
<evidence type="ECO:0000313" key="10">
    <source>
        <dbReference type="EnsemblMetazoa" id="CLYHEMP002925.1"/>
    </source>
</evidence>
<feature type="region of interest" description="Disordered" evidence="8">
    <location>
        <begin position="275"/>
        <end position="295"/>
    </location>
</feature>
<dbReference type="Proteomes" id="UP000594262">
    <property type="component" value="Unplaced"/>
</dbReference>
<comment type="similarity">
    <text evidence="7">Belongs to the DHHC palmitoyltransferase family.</text>
</comment>
<organism evidence="10 11">
    <name type="scientific">Clytia hemisphaerica</name>
    <dbReference type="NCBI Taxonomy" id="252671"/>
    <lineage>
        <taxon>Eukaryota</taxon>
        <taxon>Metazoa</taxon>
        <taxon>Cnidaria</taxon>
        <taxon>Hydrozoa</taxon>
        <taxon>Hydroidolina</taxon>
        <taxon>Leptothecata</taxon>
        <taxon>Obeliida</taxon>
        <taxon>Clytiidae</taxon>
        <taxon>Clytia</taxon>
    </lineage>
</organism>